<feature type="domain" description="BTB" evidence="7">
    <location>
        <begin position="371"/>
        <end position="440"/>
    </location>
</feature>
<keyword evidence="6" id="KW-0695">RNA-directed DNA polymerase</keyword>
<reference evidence="9 10" key="1">
    <citation type="journal article" name="Sci. Rep.">
        <title>Telomere-to-telomere assembled and centromere annotated genomes of the two main subspecies of the button mushroom Agaricus bisporus reveal especially polymorphic chromosome ends.</title>
        <authorList>
            <person name="Sonnenberg A.S.M."/>
            <person name="Sedaghat-Telgerd N."/>
            <person name="Lavrijssen B."/>
            <person name="Ohm R.A."/>
            <person name="Hendrickx P.M."/>
            <person name="Scholtmeijer K."/>
            <person name="Baars J.J.P."/>
            <person name="van Peer A."/>
        </authorList>
    </citation>
    <scope>NUCLEOTIDE SEQUENCE [LARGE SCALE GENOMIC DNA]</scope>
    <source>
        <strain evidence="9 10">H119_p4</strain>
    </source>
</reference>
<dbReference type="AlphaFoldDB" id="A0A8H7C9A5"/>
<dbReference type="InterPro" id="IPR000210">
    <property type="entry name" value="BTB/POZ_dom"/>
</dbReference>
<gene>
    <name evidence="9" type="ORF">Agabi119p4_6778</name>
</gene>
<dbReference type="SMART" id="SM00225">
    <property type="entry name" value="BTB"/>
    <property type="match status" value="1"/>
</dbReference>
<dbReference type="FunFam" id="3.30.70.270:FF:000026">
    <property type="entry name" value="Transposon Ty3-G Gag-Pol polyprotein"/>
    <property type="match status" value="1"/>
</dbReference>
<dbReference type="Pfam" id="PF00651">
    <property type="entry name" value="BTB"/>
    <property type="match status" value="1"/>
</dbReference>
<dbReference type="CDD" id="cd09274">
    <property type="entry name" value="RNase_HI_RT_Ty3"/>
    <property type="match status" value="1"/>
</dbReference>
<comment type="caution">
    <text evidence="9">The sequence shown here is derived from an EMBL/GenBank/DDBJ whole genome shotgun (WGS) entry which is preliminary data.</text>
</comment>
<dbReference type="Pfam" id="PF17917">
    <property type="entry name" value="RT_RNaseH"/>
    <property type="match status" value="1"/>
</dbReference>
<dbReference type="GO" id="GO:0004519">
    <property type="term" value="F:endonuclease activity"/>
    <property type="evidence" value="ECO:0007669"/>
    <property type="project" value="UniProtKB-KW"/>
</dbReference>
<evidence type="ECO:0000256" key="1">
    <source>
        <dbReference type="ARBA" id="ARBA00022679"/>
    </source>
</evidence>
<keyword evidence="5" id="KW-0378">Hydrolase</keyword>
<evidence type="ECO:0000256" key="2">
    <source>
        <dbReference type="ARBA" id="ARBA00022695"/>
    </source>
</evidence>
<keyword evidence="3" id="KW-0540">Nuclease</keyword>
<evidence type="ECO:0000313" key="9">
    <source>
        <dbReference type="EMBL" id="KAF7770804.1"/>
    </source>
</evidence>
<dbReference type="PANTHER" id="PTHR37984">
    <property type="entry name" value="PROTEIN CBG26694"/>
    <property type="match status" value="1"/>
</dbReference>
<feature type="domain" description="Reverse transcriptase" evidence="8">
    <location>
        <begin position="1"/>
        <end position="69"/>
    </location>
</feature>
<dbReference type="PROSITE" id="PS50097">
    <property type="entry name" value="BTB"/>
    <property type="match status" value="1"/>
</dbReference>
<dbReference type="FunFam" id="3.10.20.370:FF:000001">
    <property type="entry name" value="Retrovirus-related Pol polyprotein from transposon 17.6-like protein"/>
    <property type="match status" value="1"/>
</dbReference>
<dbReference type="InterPro" id="IPR000477">
    <property type="entry name" value="RT_dom"/>
</dbReference>
<dbReference type="InterPro" id="IPR050951">
    <property type="entry name" value="Retrovirus_Pol_polyprotein"/>
</dbReference>
<dbReference type="Gene3D" id="3.30.710.10">
    <property type="entry name" value="Potassium Channel Kv1.1, Chain A"/>
    <property type="match status" value="1"/>
</dbReference>
<dbReference type="GO" id="GO:0016787">
    <property type="term" value="F:hydrolase activity"/>
    <property type="evidence" value="ECO:0007669"/>
    <property type="project" value="UniProtKB-KW"/>
</dbReference>
<evidence type="ECO:0000256" key="4">
    <source>
        <dbReference type="ARBA" id="ARBA00022759"/>
    </source>
</evidence>
<dbReference type="InterPro" id="IPR043128">
    <property type="entry name" value="Rev_trsase/Diguanyl_cyclase"/>
</dbReference>
<accession>A0A8H7C9A5</accession>
<dbReference type="Gene3D" id="3.30.70.270">
    <property type="match status" value="2"/>
</dbReference>
<keyword evidence="1" id="KW-0808">Transferase</keyword>
<dbReference type="PANTHER" id="PTHR37984:SF5">
    <property type="entry name" value="PROTEIN NYNRIN-LIKE"/>
    <property type="match status" value="1"/>
</dbReference>
<dbReference type="Gene3D" id="3.10.20.370">
    <property type="match status" value="1"/>
</dbReference>
<evidence type="ECO:0000259" key="8">
    <source>
        <dbReference type="PROSITE" id="PS50878"/>
    </source>
</evidence>
<keyword evidence="4" id="KW-0255">Endonuclease</keyword>
<dbReference type="SUPFAM" id="SSF56672">
    <property type="entry name" value="DNA/RNA polymerases"/>
    <property type="match status" value="1"/>
</dbReference>
<organism evidence="9 10">
    <name type="scientific">Agaricus bisporus var. burnettii</name>
    <dbReference type="NCBI Taxonomy" id="192524"/>
    <lineage>
        <taxon>Eukaryota</taxon>
        <taxon>Fungi</taxon>
        <taxon>Dikarya</taxon>
        <taxon>Basidiomycota</taxon>
        <taxon>Agaricomycotina</taxon>
        <taxon>Agaricomycetes</taxon>
        <taxon>Agaricomycetidae</taxon>
        <taxon>Agaricales</taxon>
        <taxon>Agaricineae</taxon>
        <taxon>Agaricaceae</taxon>
        <taxon>Agaricus</taxon>
    </lineage>
</organism>
<evidence type="ECO:0008006" key="11">
    <source>
        <dbReference type="Google" id="ProtNLM"/>
    </source>
</evidence>
<dbReference type="SUPFAM" id="SSF54695">
    <property type="entry name" value="POZ domain"/>
    <property type="match status" value="1"/>
</dbReference>
<evidence type="ECO:0000256" key="6">
    <source>
        <dbReference type="ARBA" id="ARBA00022918"/>
    </source>
</evidence>
<dbReference type="InterPro" id="IPR043502">
    <property type="entry name" value="DNA/RNA_pol_sf"/>
</dbReference>
<evidence type="ECO:0000256" key="5">
    <source>
        <dbReference type="ARBA" id="ARBA00022801"/>
    </source>
</evidence>
<dbReference type="EMBL" id="JABXXO010000009">
    <property type="protein sequence ID" value="KAF7770804.1"/>
    <property type="molecule type" value="Genomic_DNA"/>
</dbReference>
<keyword evidence="2" id="KW-0548">Nucleotidyltransferase</keyword>
<dbReference type="InterPro" id="IPR041373">
    <property type="entry name" value="RT_RNaseH"/>
</dbReference>
<dbReference type="Proteomes" id="UP000629468">
    <property type="component" value="Unassembled WGS sequence"/>
</dbReference>
<evidence type="ECO:0000256" key="3">
    <source>
        <dbReference type="ARBA" id="ARBA00022722"/>
    </source>
</evidence>
<evidence type="ECO:0000259" key="7">
    <source>
        <dbReference type="PROSITE" id="PS50097"/>
    </source>
</evidence>
<sequence>MMATIFREMIQEGSLANYMDDFIIPAKDDEELEARTIRFLKIAEKHNLSFKRTKCEFNVSSTTVLGTVIGNGKATMEEEKVKAIRDWAVPTTVKQVESFLGFANFYRRFIKNFSTIAQPLNELKSKKGEKWYWNDEQQQAFEQIKQAIASEPVLALPKDKGQFRVEVDASNYGTGAVLSQEQENKWHPVAFMSKTLSEAERNYEIYDKELLAIIKALKLWRHYLLDAKEQFEIWTDHENLKYFREPQKLNARQARWYLMLQEYDFLLRHIPGKTNTKADILSRLIKPDTSNDNRGVEMFKEKMFIRRLEESTPIYDVTLLHNRRFEILADETVLEKIRKSLQIFHPFIHHNMQTTSESFTPIPEDLIIRGADIVFMTDDESKFHVHAYFFTRESVYWQQKLTGHNEPHHPLSKRYTPNDPYIIPDVDPHDFRKFLRVFYNMRYGDYSFFTNLDWVAILSVAHKWEFPQVKTLSKHYLGTMGYGVVERTCGVHCTRIVDDEMIDRSYPNQVYLISCGHEI</sequence>
<dbReference type="GO" id="GO:0003964">
    <property type="term" value="F:RNA-directed DNA polymerase activity"/>
    <property type="evidence" value="ECO:0007669"/>
    <property type="project" value="UniProtKB-KW"/>
</dbReference>
<name>A0A8H7C9A5_AGABI</name>
<dbReference type="InterPro" id="IPR011333">
    <property type="entry name" value="SKP1/BTB/POZ_sf"/>
</dbReference>
<protein>
    <recommendedName>
        <fullName evidence="11">Reverse transcriptase domain-containing protein</fullName>
    </recommendedName>
</protein>
<proteinExistence type="predicted"/>
<dbReference type="PROSITE" id="PS50878">
    <property type="entry name" value="RT_POL"/>
    <property type="match status" value="1"/>
</dbReference>
<evidence type="ECO:0000313" key="10">
    <source>
        <dbReference type="Proteomes" id="UP000629468"/>
    </source>
</evidence>